<feature type="compositionally biased region" description="Pro residues" evidence="1">
    <location>
        <begin position="206"/>
        <end position="225"/>
    </location>
</feature>
<dbReference type="Pfam" id="PF12296">
    <property type="entry name" value="HsbA"/>
    <property type="match status" value="1"/>
</dbReference>
<feature type="chain" id="PRO_5020232874" description="Cell wall protein" evidence="2">
    <location>
        <begin position="19"/>
        <end position="251"/>
    </location>
</feature>
<dbReference type="Proteomes" id="UP000295703">
    <property type="component" value="Unassembled WGS sequence"/>
</dbReference>
<name>A0A4R8QTW8_COLTR</name>
<reference evidence="3 4" key="1">
    <citation type="submission" date="2018-12" db="EMBL/GenBank/DDBJ databases">
        <title>Genome sequence and assembly of Colletotrichum trifolii.</title>
        <authorList>
            <person name="Gan P."/>
            <person name="Shirasu K."/>
        </authorList>
    </citation>
    <scope>NUCLEOTIDE SEQUENCE [LARGE SCALE GENOMIC DNA]</scope>
    <source>
        <strain evidence="3 4">543-2</strain>
    </source>
</reference>
<gene>
    <name evidence="3" type="ORF">CTRI78_v008548</name>
</gene>
<evidence type="ECO:0000313" key="4">
    <source>
        <dbReference type="Proteomes" id="UP000295703"/>
    </source>
</evidence>
<protein>
    <recommendedName>
        <fullName evidence="5">Cell wall protein</fullName>
    </recommendedName>
</protein>
<organism evidence="3 4">
    <name type="scientific">Colletotrichum trifolii</name>
    <dbReference type="NCBI Taxonomy" id="5466"/>
    <lineage>
        <taxon>Eukaryota</taxon>
        <taxon>Fungi</taxon>
        <taxon>Dikarya</taxon>
        <taxon>Ascomycota</taxon>
        <taxon>Pezizomycotina</taxon>
        <taxon>Sordariomycetes</taxon>
        <taxon>Hypocreomycetidae</taxon>
        <taxon>Glomerellales</taxon>
        <taxon>Glomerellaceae</taxon>
        <taxon>Colletotrichum</taxon>
        <taxon>Colletotrichum orbiculare species complex</taxon>
    </lineage>
</organism>
<evidence type="ECO:0008006" key="5">
    <source>
        <dbReference type="Google" id="ProtNLM"/>
    </source>
</evidence>
<keyword evidence="2" id="KW-0732">Signal</keyword>
<feature type="signal peptide" evidence="2">
    <location>
        <begin position="1"/>
        <end position="18"/>
    </location>
</feature>
<feature type="region of interest" description="Disordered" evidence="1">
    <location>
        <begin position="206"/>
        <end position="228"/>
    </location>
</feature>
<dbReference type="AlphaFoldDB" id="A0A4R8QTW8"/>
<accession>A0A4R8QTW8</accession>
<proteinExistence type="predicted"/>
<dbReference type="EMBL" id="RYZW01000104">
    <property type="protein sequence ID" value="TDZ47436.1"/>
    <property type="molecule type" value="Genomic_DNA"/>
</dbReference>
<dbReference type="Gene3D" id="1.20.1280.140">
    <property type="match status" value="1"/>
</dbReference>
<dbReference type="STRING" id="5466.A0A4R8QTW8"/>
<evidence type="ECO:0000256" key="2">
    <source>
        <dbReference type="SAM" id="SignalP"/>
    </source>
</evidence>
<sequence>MKVFFLIWSTGMLTLSLAVPAADNSKRDLQSLQPAQGAFTSISVAASNLDLAVRSVTGDPATAQALTPAVMSLESALTQAQNNTQGLQPLSISDAIVLQQSVDTLSKSVKIMVMSTMLQRTTLDQLNMTPMILQSFRNQNMLSGGLGQITLSKLPPETLNGAQSAFAGATGSLNMGITTLSNPPLAMPLSPMVPAPPAVPIPAPPPAAPAPAPAVPAPAPAPAPAVPAMSSADAALLAQLLNRRVRRGRQA</sequence>
<dbReference type="InterPro" id="IPR021054">
    <property type="entry name" value="Cell_wall_mannoprotein_1"/>
</dbReference>
<keyword evidence="4" id="KW-1185">Reference proteome</keyword>
<comment type="caution">
    <text evidence="3">The sequence shown here is derived from an EMBL/GenBank/DDBJ whole genome shotgun (WGS) entry which is preliminary data.</text>
</comment>
<evidence type="ECO:0000256" key="1">
    <source>
        <dbReference type="SAM" id="MobiDB-lite"/>
    </source>
</evidence>
<evidence type="ECO:0000313" key="3">
    <source>
        <dbReference type="EMBL" id="TDZ47436.1"/>
    </source>
</evidence>